<sequence length="130" mass="14198">MVSSSTTNVAHASGRSLVSINGTQFPLKFTSTNYPIWRAQVSLLFKGHNLMGCVLGTVQISPAYELPLCGSPVGDIDLVIQVLKGVGPEFRDIAAIIHARDTVISFDELQDKLLAHELYLKQIDPSYEVL</sequence>
<accession>A0ACB7HPC5</accession>
<evidence type="ECO:0000313" key="2">
    <source>
        <dbReference type="Proteomes" id="UP000091857"/>
    </source>
</evidence>
<dbReference type="EMBL" id="CM004391">
    <property type="protein sequence ID" value="KAG8654553.1"/>
    <property type="molecule type" value="Genomic_DNA"/>
</dbReference>
<reference evidence="2" key="1">
    <citation type="journal article" date="2016" name="Nat. Biotechnol.">
        <title>Sequencing wild and cultivated cassava and related species reveals extensive interspecific hybridization and genetic diversity.</title>
        <authorList>
            <person name="Bredeson J.V."/>
            <person name="Lyons J.B."/>
            <person name="Prochnik S.E."/>
            <person name="Wu G.A."/>
            <person name="Ha C.M."/>
            <person name="Edsinger-Gonzales E."/>
            <person name="Grimwood J."/>
            <person name="Schmutz J."/>
            <person name="Rabbi I.Y."/>
            <person name="Egesi C."/>
            <person name="Nauluvula P."/>
            <person name="Lebot V."/>
            <person name="Ndunguru J."/>
            <person name="Mkamilo G."/>
            <person name="Bart R.S."/>
            <person name="Setter T.L."/>
            <person name="Gleadow R.M."/>
            <person name="Kulakow P."/>
            <person name="Ferguson M.E."/>
            <person name="Rounsley S."/>
            <person name="Rokhsar D.S."/>
        </authorList>
    </citation>
    <scope>NUCLEOTIDE SEQUENCE [LARGE SCALE GENOMIC DNA]</scope>
    <source>
        <strain evidence="2">cv. AM560-2</strain>
    </source>
</reference>
<organism evidence="1 2">
    <name type="scientific">Manihot esculenta</name>
    <name type="common">Cassava</name>
    <name type="synonym">Jatropha manihot</name>
    <dbReference type="NCBI Taxonomy" id="3983"/>
    <lineage>
        <taxon>Eukaryota</taxon>
        <taxon>Viridiplantae</taxon>
        <taxon>Streptophyta</taxon>
        <taxon>Embryophyta</taxon>
        <taxon>Tracheophyta</taxon>
        <taxon>Spermatophyta</taxon>
        <taxon>Magnoliopsida</taxon>
        <taxon>eudicotyledons</taxon>
        <taxon>Gunneridae</taxon>
        <taxon>Pentapetalae</taxon>
        <taxon>rosids</taxon>
        <taxon>fabids</taxon>
        <taxon>Malpighiales</taxon>
        <taxon>Euphorbiaceae</taxon>
        <taxon>Crotonoideae</taxon>
        <taxon>Manihoteae</taxon>
        <taxon>Manihot</taxon>
    </lineage>
</organism>
<gene>
    <name evidence="1" type="ORF">MANES_05G146201v8</name>
</gene>
<comment type="caution">
    <text evidence="1">The sequence shown here is derived from an EMBL/GenBank/DDBJ whole genome shotgun (WGS) entry which is preliminary data.</text>
</comment>
<protein>
    <submittedName>
        <fullName evidence="1">Uncharacterized protein</fullName>
    </submittedName>
</protein>
<dbReference type="Proteomes" id="UP000091857">
    <property type="component" value="Chromosome 5"/>
</dbReference>
<keyword evidence="2" id="KW-1185">Reference proteome</keyword>
<proteinExistence type="predicted"/>
<name>A0ACB7HPC5_MANES</name>
<evidence type="ECO:0000313" key="1">
    <source>
        <dbReference type="EMBL" id="KAG8654553.1"/>
    </source>
</evidence>